<reference evidence="3" key="1">
    <citation type="journal article" date="2019" name="Int. J. Syst. Evol. Microbiol.">
        <title>The Global Catalogue of Microorganisms (GCM) 10K type strain sequencing project: providing services to taxonomists for standard genome sequencing and annotation.</title>
        <authorList>
            <consortium name="The Broad Institute Genomics Platform"/>
            <consortium name="The Broad Institute Genome Sequencing Center for Infectious Disease"/>
            <person name="Wu L."/>
            <person name="Ma J."/>
        </authorList>
    </citation>
    <scope>NUCLEOTIDE SEQUENCE [LARGE SCALE GENOMIC DNA]</scope>
    <source>
        <strain evidence="3">CGMCC 1.8859</strain>
    </source>
</reference>
<sequence length="192" mass="20618">MVLARPLSLSVRRNRATAFSAAIVINILCLWLLQYGVRAPARLRLPTRKTLVELIPLASPAPARPAIPAPTVPTQHASTHLRPAPPSRTAITLAQPLTRPDTPRPVASEPVRKLDMEALRNSARDAAGQGNAPSAIELNLKPQQEAAQTALGREMGKAQRASCKTAHANLLLLAPLALLHDTVTDTGCNWQQ</sequence>
<dbReference type="RefSeq" id="WP_188705080.1">
    <property type="nucleotide sequence ID" value="NZ_BMLX01000003.1"/>
</dbReference>
<keyword evidence="1" id="KW-0812">Transmembrane</keyword>
<dbReference type="EMBL" id="BMLX01000003">
    <property type="protein sequence ID" value="GGP22073.1"/>
    <property type="molecule type" value="Genomic_DNA"/>
</dbReference>
<organism evidence="2 3">
    <name type="scientific">Silvimonas iriomotensis</name>
    <dbReference type="NCBI Taxonomy" id="449662"/>
    <lineage>
        <taxon>Bacteria</taxon>
        <taxon>Pseudomonadati</taxon>
        <taxon>Pseudomonadota</taxon>
        <taxon>Betaproteobacteria</taxon>
        <taxon>Neisseriales</taxon>
        <taxon>Chitinibacteraceae</taxon>
        <taxon>Silvimonas</taxon>
    </lineage>
</organism>
<proteinExistence type="predicted"/>
<evidence type="ECO:0000256" key="1">
    <source>
        <dbReference type="SAM" id="Phobius"/>
    </source>
</evidence>
<feature type="transmembrane region" description="Helical" evidence="1">
    <location>
        <begin position="16"/>
        <end position="37"/>
    </location>
</feature>
<name>A0ABQ2PAE2_9NEIS</name>
<evidence type="ECO:0000313" key="3">
    <source>
        <dbReference type="Proteomes" id="UP000637267"/>
    </source>
</evidence>
<comment type="caution">
    <text evidence="2">The sequence shown here is derived from an EMBL/GenBank/DDBJ whole genome shotgun (WGS) entry which is preliminary data.</text>
</comment>
<keyword evidence="3" id="KW-1185">Reference proteome</keyword>
<gene>
    <name evidence="2" type="ORF">GCM10010970_23410</name>
</gene>
<dbReference type="Proteomes" id="UP000637267">
    <property type="component" value="Unassembled WGS sequence"/>
</dbReference>
<protein>
    <submittedName>
        <fullName evidence="2">Uncharacterized protein</fullName>
    </submittedName>
</protein>
<keyword evidence="1" id="KW-1133">Transmembrane helix</keyword>
<accession>A0ABQ2PAE2</accession>
<evidence type="ECO:0000313" key="2">
    <source>
        <dbReference type="EMBL" id="GGP22073.1"/>
    </source>
</evidence>
<keyword evidence="1" id="KW-0472">Membrane</keyword>